<dbReference type="InterPro" id="IPR042173">
    <property type="entry name" value="RNase_J_2"/>
</dbReference>
<dbReference type="InterPro" id="IPR011108">
    <property type="entry name" value="RMMBL"/>
</dbReference>
<dbReference type="CDD" id="cd07714">
    <property type="entry name" value="RNaseJ_MBL-fold"/>
    <property type="match status" value="1"/>
</dbReference>
<evidence type="ECO:0000313" key="10">
    <source>
        <dbReference type="EMBL" id="PJA33368.1"/>
    </source>
</evidence>
<gene>
    <name evidence="10" type="ORF">CO184_02150</name>
</gene>
<evidence type="ECO:0000256" key="2">
    <source>
        <dbReference type="ARBA" id="ARBA00022722"/>
    </source>
</evidence>
<dbReference type="PANTHER" id="PTHR43694:SF1">
    <property type="entry name" value="RIBONUCLEASE J"/>
    <property type="match status" value="1"/>
</dbReference>
<dbReference type="SUPFAM" id="SSF56281">
    <property type="entry name" value="Metallo-hydrolase/oxidoreductase"/>
    <property type="match status" value="1"/>
</dbReference>
<dbReference type="Gene3D" id="3.10.20.580">
    <property type="match status" value="1"/>
</dbReference>
<dbReference type="SMART" id="SM00849">
    <property type="entry name" value="Lactamase_B"/>
    <property type="match status" value="1"/>
</dbReference>
<keyword evidence="6" id="KW-0269">Exonuclease</keyword>
<dbReference type="InterPro" id="IPR004613">
    <property type="entry name" value="RNase_J"/>
</dbReference>
<dbReference type="Pfam" id="PF22505">
    <property type="entry name" value="RNase_J_b_CASP"/>
    <property type="match status" value="1"/>
</dbReference>
<keyword evidence="5" id="KW-0862">Zinc</keyword>
<protein>
    <recommendedName>
        <fullName evidence="9">Metallo-beta-lactamase domain-containing protein</fullName>
    </recommendedName>
</protein>
<dbReference type="AlphaFoldDB" id="A0A2M7WTP4"/>
<feature type="compositionally biased region" description="Basic and acidic residues" evidence="8">
    <location>
        <begin position="60"/>
        <end position="70"/>
    </location>
</feature>
<dbReference type="PANTHER" id="PTHR43694">
    <property type="entry name" value="RIBONUCLEASE J"/>
    <property type="match status" value="1"/>
</dbReference>
<name>A0A2M7WTP4_9BACT</name>
<dbReference type="NCBIfam" id="TIGR00649">
    <property type="entry name" value="MG423"/>
    <property type="match status" value="1"/>
</dbReference>
<evidence type="ECO:0000256" key="5">
    <source>
        <dbReference type="ARBA" id="ARBA00022833"/>
    </source>
</evidence>
<dbReference type="InterPro" id="IPR055132">
    <property type="entry name" value="RNase_J_b_CASP"/>
</dbReference>
<keyword evidence="3" id="KW-0479">Metal-binding</keyword>
<dbReference type="GO" id="GO:0046872">
    <property type="term" value="F:metal ion binding"/>
    <property type="evidence" value="ECO:0007669"/>
    <property type="project" value="UniProtKB-KW"/>
</dbReference>
<evidence type="ECO:0000256" key="1">
    <source>
        <dbReference type="ARBA" id="ARBA00022490"/>
    </source>
</evidence>
<reference evidence="11" key="1">
    <citation type="submission" date="2017-09" db="EMBL/GenBank/DDBJ databases">
        <title>Depth-based differentiation of microbial function through sediment-hosted aquifers and enrichment of novel symbionts in the deep terrestrial subsurface.</title>
        <authorList>
            <person name="Probst A.J."/>
            <person name="Ladd B."/>
            <person name="Jarett J.K."/>
            <person name="Geller-Mcgrath D.E."/>
            <person name="Sieber C.M.K."/>
            <person name="Emerson J.B."/>
            <person name="Anantharaman K."/>
            <person name="Thomas B.C."/>
            <person name="Malmstrom R."/>
            <person name="Stieglmeier M."/>
            <person name="Klingl A."/>
            <person name="Woyke T."/>
            <person name="Ryan C.M."/>
            <person name="Banfield J.F."/>
        </authorList>
    </citation>
    <scope>NUCLEOTIDE SEQUENCE [LARGE SCALE GENOMIC DNA]</scope>
</reference>
<evidence type="ECO:0000256" key="7">
    <source>
        <dbReference type="ARBA" id="ARBA00022884"/>
    </source>
</evidence>
<dbReference type="GO" id="GO:0003723">
    <property type="term" value="F:RNA binding"/>
    <property type="evidence" value="ECO:0007669"/>
    <property type="project" value="UniProtKB-KW"/>
</dbReference>
<dbReference type="Gene3D" id="3.60.15.10">
    <property type="entry name" value="Ribonuclease Z/Hydroxyacylglutathione hydrolase-like"/>
    <property type="match status" value="1"/>
</dbReference>
<accession>A0A2M7WTP4</accession>
<dbReference type="EMBL" id="PFXE01000043">
    <property type="protein sequence ID" value="PJA33368.1"/>
    <property type="molecule type" value="Genomic_DNA"/>
</dbReference>
<organism evidence="10 11">
    <name type="scientific">Candidatus Zambryskibacteria bacterium CG_4_9_14_3_um_filter_40_16</name>
    <dbReference type="NCBI Taxonomy" id="1975111"/>
    <lineage>
        <taxon>Bacteria</taxon>
        <taxon>Candidatus Zambryskiibacteriota</taxon>
    </lineage>
</organism>
<dbReference type="Proteomes" id="UP000231487">
    <property type="component" value="Unassembled WGS sequence"/>
</dbReference>
<keyword evidence="7" id="KW-0694">RNA-binding</keyword>
<keyword evidence="4" id="KW-0378">Hydrolase</keyword>
<feature type="region of interest" description="Disordered" evidence="8">
    <location>
        <begin position="17"/>
        <end position="74"/>
    </location>
</feature>
<feature type="domain" description="Metallo-beta-lactamase" evidence="9">
    <location>
        <begin position="87"/>
        <end position="263"/>
    </location>
</feature>
<evidence type="ECO:0000259" key="9">
    <source>
        <dbReference type="SMART" id="SM00849"/>
    </source>
</evidence>
<proteinExistence type="predicted"/>
<dbReference type="Gene3D" id="3.40.50.10710">
    <property type="entry name" value="Metallo-hydrolase/oxidoreductase"/>
    <property type="match status" value="1"/>
</dbReference>
<dbReference type="InterPro" id="IPR036866">
    <property type="entry name" value="RibonucZ/Hydroxyglut_hydro"/>
</dbReference>
<dbReference type="GO" id="GO:0004527">
    <property type="term" value="F:exonuclease activity"/>
    <property type="evidence" value="ECO:0007669"/>
    <property type="project" value="UniProtKB-KW"/>
</dbReference>
<dbReference type="InterPro" id="IPR041636">
    <property type="entry name" value="RNase_J_C"/>
</dbReference>
<evidence type="ECO:0000313" key="11">
    <source>
        <dbReference type="Proteomes" id="UP000231487"/>
    </source>
</evidence>
<dbReference type="Pfam" id="PF12706">
    <property type="entry name" value="Lactamase_B_2"/>
    <property type="match status" value="1"/>
</dbReference>
<comment type="caution">
    <text evidence="10">The sequence shown here is derived from an EMBL/GenBank/DDBJ whole genome shotgun (WGS) entry which is preliminary data.</text>
</comment>
<dbReference type="Pfam" id="PF07521">
    <property type="entry name" value="RMMBL"/>
    <property type="match status" value="1"/>
</dbReference>
<evidence type="ECO:0000256" key="8">
    <source>
        <dbReference type="SAM" id="MobiDB-lite"/>
    </source>
</evidence>
<dbReference type="Pfam" id="PF17770">
    <property type="entry name" value="RNase_J_C"/>
    <property type="match status" value="1"/>
</dbReference>
<evidence type="ECO:0000256" key="4">
    <source>
        <dbReference type="ARBA" id="ARBA00022801"/>
    </source>
</evidence>
<sequence>MLQNKFIKVNKKIMTNERTYAHGTRQREVGRGNRTSRPQKSRFGGSSMRRGPSEQGSPKRNGESTDKIPESGDNIRIVPLGGVEEVGRNMTAIEFKGSIIVIDAGFQFRDDNTPGIDYILPNTKYLEDNKEKIKALFITHGHLDHIGAIPYIMERIGNPPIYTAQFGAIMIAKRQEEFVNIPKPDIRVLDPNQTITISEELSVTTFPISHTIPDSIGMIIKTPYGNIVFIEDVRVDNINGIPTEEEFEQYKRFKDMEVLLLTMDSTSIEKPGFSLSEQVVIKNIEEIVRNTKSRLIIATFASQVERIIAVVEICKKLNKKVVFEGRSMRTNLEIIKHLKLVDTDKVTIPIEEMENYPPDRIVMIATGAQGEEYAALMRISTGTHKYVKLRPTDTILLSSSIIPTNYRAVINLKDNLYRSSAKIITYLDSDVHASGHGNRDELKWIHNQIKYKFFIPLHGHHYMLRQHAELAYSIEVPRENVVIPDNGSVIEIYEKGQKIKVLKERAPSNPIMVDGFAVGGVQEVVMRDRKLLAEDGFVVIVASINLKTGKLRKSPDIISRGFVYLRESQELLQSARIIIKKTIEGSASGMNPINFDFVKGDISDAVGKFLFQKTAKRPIVIPVILGV</sequence>
<keyword evidence="1" id="KW-0963">Cytoplasm</keyword>
<evidence type="ECO:0000256" key="6">
    <source>
        <dbReference type="ARBA" id="ARBA00022839"/>
    </source>
</evidence>
<keyword evidence="2" id="KW-0540">Nuclease</keyword>
<evidence type="ECO:0000256" key="3">
    <source>
        <dbReference type="ARBA" id="ARBA00022723"/>
    </source>
</evidence>
<dbReference type="InterPro" id="IPR001279">
    <property type="entry name" value="Metallo-B-lactamas"/>
</dbReference>